<evidence type="ECO:0000313" key="1">
    <source>
        <dbReference type="EMBL" id="TFK98040.1"/>
    </source>
</evidence>
<dbReference type="AlphaFoldDB" id="A0A5C3QC83"/>
<sequence length="135" mass="14913">PPFYILAYPVAGTPRIYELGSERNKLVWNIDYPCHPEGNTSDCIRPDTPESLDESGLQSDTFTVTANVTVPQHINTCDPWAVTVQGGTPPYTFTLLATHMDIVTNVSTVEHEHDTMIWVNRARPGQQLTVAASDS</sequence>
<dbReference type="EMBL" id="ML178842">
    <property type="protein sequence ID" value="TFK98040.1"/>
    <property type="molecule type" value="Genomic_DNA"/>
</dbReference>
<protein>
    <submittedName>
        <fullName evidence="1">Uncharacterized protein</fullName>
    </submittedName>
</protein>
<keyword evidence="2" id="KW-1185">Reference proteome</keyword>
<reference evidence="1 2" key="1">
    <citation type="journal article" date="2019" name="Nat. Ecol. Evol.">
        <title>Megaphylogeny resolves global patterns of mushroom evolution.</title>
        <authorList>
            <person name="Varga T."/>
            <person name="Krizsan K."/>
            <person name="Foldi C."/>
            <person name="Dima B."/>
            <person name="Sanchez-Garcia M."/>
            <person name="Sanchez-Ramirez S."/>
            <person name="Szollosi G.J."/>
            <person name="Szarkandi J.G."/>
            <person name="Papp V."/>
            <person name="Albert L."/>
            <person name="Andreopoulos W."/>
            <person name="Angelini C."/>
            <person name="Antonin V."/>
            <person name="Barry K.W."/>
            <person name="Bougher N.L."/>
            <person name="Buchanan P."/>
            <person name="Buyck B."/>
            <person name="Bense V."/>
            <person name="Catcheside P."/>
            <person name="Chovatia M."/>
            <person name="Cooper J."/>
            <person name="Damon W."/>
            <person name="Desjardin D."/>
            <person name="Finy P."/>
            <person name="Geml J."/>
            <person name="Haridas S."/>
            <person name="Hughes K."/>
            <person name="Justo A."/>
            <person name="Karasinski D."/>
            <person name="Kautmanova I."/>
            <person name="Kiss B."/>
            <person name="Kocsube S."/>
            <person name="Kotiranta H."/>
            <person name="LaButti K.M."/>
            <person name="Lechner B.E."/>
            <person name="Liimatainen K."/>
            <person name="Lipzen A."/>
            <person name="Lukacs Z."/>
            <person name="Mihaltcheva S."/>
            <person name="Morgado L.N."/>
            <person name="Niskanen T."/>
            <person name="Noordeloos M.E."/>
            <person name="Ohm R.A."/>
            <person name="Ortiz-Santana B."/>
            <person name="Ovrebo C."/>
            <person name="Racz N."/>
            <person name="Riley R."/>
            <person name="Savchenko A."/>
            <person name="Shiryaev A."/>
            <person name="Soop K."/>
            <person name="Spirin V."/>
            <person name="Szebenyi C."/>
            <person name="Tomsovsky M."/>
            <person name="Tulloss R.E."/>
            <person name="Uehling J."/>
            <person name="Grigoriev I.V."/>
            <person name="Vagvolgyi C."/>
            <person name="Papp T."/>
            <person name="Martin F.M."/>
            <person name="Miettinen O."/>
            <person name="Hibbett D.S."/>
            <person name="Nagy L.G."/>
        </authorList>
    </citation>
    <scope>NUCLEOTIDE SEQUENCE [LARGE SCALE GENOMIC DNA]</scope>
    <source>
        <strain evidence="1 2">CBS 309.79</strain>
    </source>
</reference>
<name>A0A5C3QC83_9AGAR</name>
<accession>A0A5C3QC83</accession>
<gene>
    <name evidence="1" type="ORF">BDV98DRAFT_512798</name>
</gene>
<organism evidence="1 2">
    <name type="scientific">Pterulicium gracile</name>
    <dbReference type="NCBI Taxonomy" id="1884261"/>
    <lineage>
        <taxon>Eukaryota</taxon>
        <taxon>Fungi</taxon>
        <taxon>Dikarya</taxon>
        <taxon>Basidiomycota</taxon>
        <taxon>Agaricomycotina</taxon>
        <taxon>Agaricomycetes</taxon>
        <taxon>Agaricomycetidae</taxon>
        <taxon>Agaricales</taxon>
        <taxon>Pleurotineae</taxon>
        <taxon>Pterulaceae</taxon>
        <taxon>Pterulicium</taxon>
    </lineage>
</organism>
<dbReference type="OrthoDB" id="2527908at2759"/>
<dbReference type="Proteomes" id="UP000305067">
    <property type="component" value="Unassembled WGS sequence"/>
</dbReference>
<evidence type="ECO:0000313" key="2">
    <source>
        <dbReference type="Proteomes" id="UP000305067"/>
    </source>
</evidence>
<proteinExistence type="predicted"/>
<feature type="non-terminal residue" evidence="1">
    <location>
        <position position="1"/>
    </location>
</feature>